<keyword evidence="5 6" id="KW-0472">Membrane</keyword>
<reference evidence="7 8" key="1">
    <citation type="submission" date="2015-09" db="EMBL/GenBank/DDBJ databases">
        <title>Genome of Desulfovibrio dechloracetivorans BerOc1, a mercury methylating strain isolated from highly hydrocarbons and metals contaminated coastal sediments.</title>
        <authorList>
            <person name="Goni Urriza M."/>
            <person name="Gassie C."/>
            <person name="Bouchez O."/>
            <person name="Klopp C."/>
            <person name="Ranchou-Peyruse A."/>
            <person name="Remy G."/>
        </authorList>
    </citation>
    <scope>NUCLEOTIDE SEQUENCE [LARGE SCALE GENOMIC DNA]</scope>
    <source>
        <strain evidence="7 8">BerOc1</strain>
    </source>
</reference>
<evidence type="ECO:0000256" key="2">
    <source>
        <dbReference type="ARBA" id="ARBA00022475"/>
    </source>
</evidence>
<keyword evidence="2" id="KW-1003">Cell membrane</keyword>
<name>A0A1J5N0X1_9BACT</name>
<feature type="transmembrane region" description="Helical" evidence="6">
    <location>
        <begin position="40"/>
        <end position="61"/>
    </location>
</feature>
<feature type="transmembrane region" description="Helical" evidence="6">
    <location>
        <begin position="139"/>
        <end position="159"/>
    </location>
</feature>
<evidence type="ECO:0000256" key="6">
    <source>
        <dbReference type="SAM" id="Phobius"/>
    </source>
</evidence>
<evidence type="ECO:0000256" key="4">
    <source>
        <dbReference type="ARBA" id="ARBA00022989"/>
    </source>
</evidence>
<dbReference type="Proteomes" id="UP000181901">
    <property type="component" value="Unassembled WGS sequence"/>
</dbReference>
<organism evidence="7 8">
    <name type="scientific">Pseudodesulfovibrio hydrargyri</name>
    <dbReference type="NCBI Taxonomy" id="2125990"/>
    <lineage>
        <taxon>Bacteria</taxon>
        <taxon>Pseudomonadati</taxon>
        <taxon>Thermodesulfobacteriota</taxon>
        <taxon>Desulfovibrionia</taxon>
        <taxon>Desulfovibrionales</taxon>
        <taxon>Desulfovibrionaceae</taxon>
    </lineage>
</organism>
<evidence type="ECO:0000256" key="3">
    <source>
        <dbReference type="ARBA" id="ARBA00022692"/>
    </source>
</evidence>
<dbReference type="PANTHER" id="PTHR30086">
    <property type="entry name" value="ARGININE EXPORTER PROTEIN ARGO"/>
    <property type="match status" value="1"/>
</dbReference>
<dbReference type="EMBL" id="LKAQ01000001">
    <property type="protein sequence ID" value="OIQ52286.1"/>
    <property type="molecule type" value="Genomic_DNA"/>
</dbReference>
<comment type="caution">
    <text evidence="7">The sequence shown here is derived from an EMBL/GenBank/DDBJ whole genome shotgun (WGS) entry which is preliminary data.</text>
</comment>
<dbReference type="GO" id="GO:0005886">
    <property type="term" value="C:plasma membrane"/>
    <property type="evidence" value="ECO:0007669"/>
    <property type="project" value="UniProtKB-SubCell"/>
</dbReference>
<keyword evidence="8" id="KW-1185">Reference proteome</keyword>
<comment type="subcellular location">
    <subcellularLocation>
        <location evidence="1">Cell membrane</location>
        <topology evidence="1">Multi-pass membrane protein</topology>
    </subcellularLocation>
</comment>
<evidence type="ECO:0000313" key="7">
    <source>
        <dbReference type="EMBL" id="OIQ52286.1"/>
    </source>
</evidence>
<keyword evidence="4 6" id="KW-1133">Transmembrane helix</keyword>
<accession>A0A1J5N0X1</accession>
<dbReference type="InterPro" id="IPR001123">
    <property type="entry name" value="LeuE-type"/>
</dbReference>
<sequence>MFTLIAAMCVFSLTMSISPGPVNMTILASGATYGLRRTLLFVSGATIGFILLLLSLGLGLMQIVTAYPDLLKYLSLAGSSFIIYVGYKIALAAPELSTEEVPCPDFKQGFLMQWLNPKAWLACIAGISMFTNPGSHAPLFLFSGLYFIICYLSLATWAAMGTRFGVILDTRKKMRRFNIAMGSLLCMCAVYLLLTSIGF</sequence>
<evidence type="ECO:0000313" key="8">
    <source>
        <dbReference type="Proteomes" id="UP000181901"/>
    </source>
</evidence>
<dbReference type="PANTHER" id="PTHR30086:SF20">
    <property type="entry name" value="ARGININE EXPORTER PROTEIN ARGO-RELATED"/>
    <property type="match status" value="1"/>
</dbReference>
<evidence type="ECO:0000256" key="1">
    <source>
        <dbReference type="ARBA" id="ARBA00004651"/>
    </source>
</evidence>
<dbReference type="Pfam" id="PF01810">
    <property type="entry name" value="LysE"/>
    <property type="match status" value="1"/>
</dbReference>
<dbReference type="GO" id="GO:0015171">
    <property type="term" value="F:amino acid transmembrane transporter activity"/>
    <property type="evidence" value="ECO:0007669"/>
    <property type="project" value="TreeGrafter"/>
</dbReference>
<dbReference type="GO" id="GO:0033228">
    <property type="term" value="P:cysteine export across plasma membrane"/>
    <property type="evidence" value="ECO:0007669"/>
    <property type="project" value="TreeGrafter"/>
</dbReference>
<proteinExistence type="predicted"/>
<dbReference type="OrthoDB" id="9804822at2"/>
<gene>
    <name evidence="7" type="primary">eamB_1</name>
    <name evidence="7" type="ORF">BerOc1_00760</name>
</gene>
<protein>
    <submittedName>
        <fullName evidence="7">Cysteine/O-acetylserine efflux protein</fullName>
    </submittedName>
</protein>
<feature type="transmembrane region" description="Helical" evidence="6">
    <location>
        <begin position="179"/>
        <end position="198"/>
    </location>
</feature>
<keyword evidence="3 6" id="KW-0812">Transmembrane</keyword>
<evidence type="ECO:0000256" key="5">
    <source>
        <dbReference type="ARBA" id="ARBA00023136"/>
    </source>
</evidence>
<dbReference type="AlphaFoldDB" id="A0A1J5N0X1"/>